<dbReference type="PRINTS" id="PR00377">
    <property type="entry name" value="IMPHPHTASES"/>
</dbReference>
<dbReference type="Gene3D" id="3.40.190.80">
    <property type="match status" value="1"/>
</dbReference>
<dbReference type="GO" id="GO:0046872">
    <property type="term" value="F:metal ion binding"/>
    <property type="evidence" value="ECO:0007669"/>
    <property type="project" value="UniProtKB-UniRule"/>
</dbReference>
<keyword evidence="13" id="KW-1185">Reference proteome</keyword>
<dbReference type="OrthoDB" id="411145at2759"/>
<dbReference type="EC" id="3.1.3.7" evidence="3 11"/>
<protein>
    <recommendedName>
        <fullName evidence="3 11">3'(2'),5'-bisphosphate nucleotidase</fullName>
        <ecNumber evidence="3 11">3.1.3.7</ecNumber>
    </recommendedName>
</protein>
<dbReference type="AlphaFoldDB" id="A0A2C5ZP21"/>
<comment type="catalytic activity">
    <reaction evidence="8">
        <text>adenosine 3',5'-bisphosphate + H2O = AMP + phosphate</text>
        <dbReference type="Rhea" id="RHEA:10040"/>
        <dbReference type="ChEBI" id="CHEBI:15377"/>
        <dbReference type="ChEBI" id="CHEBI:43474"/>
        <dbReference type="ChEBI" id="CHEBI:58343"/>
        <dbReference type="ChEBI" id="CHEBI:456215"/>
        <dbReference type="EC" id="3.1.3.7"/>
    </reaction>
    <physiologicalReaction direction="left-to-right" evidence="8">
        <dbReference type="Rhea" id="RHEA:10041"/>
    </physiologicalReaction>
</comment>
<dbReference type="PANTHER" id="PTHR43200:SF6">
    <property type="entry name" value="3'(2'),5'-BISPHOSPHATE NUCLEOTIDASE"/>
    <property type="match status" value="1"/>
</dbReference>
<dbReference type="PROSITE" id="PS00629">
    <property type="entry name" value="IMP_1"/>
    <property type="match status" value="1"/>
</dbReference>
<dbReference type="PANTHER" id="PTHR43200">
    <property type="entry name" value="PHOSPHATASE"/>
    <property type="match status" value="1"/>
</dbReference>
<evidence type="ECO:0000256" key="3">
    <source>
        <dbReference type="ARBA" id="ARBA00012633"/>
    </source>
</evidence>
<evidence type="ECO:0000256" key="11">
    <source>
        <dbReference type="RuleBase" id="RU368076"/>
    </source>
</evidence>
<evidence type="ECO:0000313" key="12">
    <source>
        <dbReference type="EMBL" id="PHH81051.1"/>
    </source>
</evidence>
<comment type="similarity">
    <text evidence="2 11">Belongs to the inositol monophosphatase superfamily.</text>
</comment>
<dbReference type="GO" id="GO:0000103">
    <property type="term" value="P:sulfate assimilation"/>
    <property type="evidence" value="ECO:0007669"/>
    <property type="project" value="TreeGrafter"/>
</dbReference>
<proteinExistence type="inferred from homology"/>
<dbReference type="SUPFAM" id="SSF56655">
    <property type="entry name" value="Carbohydrate phosphatase"/>
    <property type="match status" value="1"/>
</dbReference>
<reference evidence="12 13" key="1">
    <citation type="submission" date="2017-06" db="EMBL/GenBank/DDBJ databases">
        <title>Ant-infecting Ophiocordyceps genomes reveal a high diversity of potential behavioral manipulation genes and a possible major role for enterotoxins.</title>
        <authorList>
            <person name="De Bekker C."/>
            <person name="Evans H.C."/>
            <person name="Brachmann A."/>
            <person name="Hughes D.P."/>
        </authorList>
    </citation>
    <scope>NUCLEOTIDE SEQUENCE [LARGE SCALE GENOMIC DNA]</scope>
    <source>
        <strain evidence="12 13">1348a</strain>
    </source>
</reference>
<organism evidence="12 13">
    <name type="scientific">Ophiocordyceps australis</name>
    <dbReference type="NCBI Taxonomy" id="1399860"/>
    <lineage>
        <taxon>Eukaryota</taxon>
        <taxon>Fungi</taxon>
        <taxon>Dikarya</taxon>
        <taxon>Ascomycota</taxon>
        <taxon>Pezizomycotina</taxon>
        <taxon>Sordariomycetes</taxon>
        <taxon>Hypocreomycetidae</taxon>
        <taxon>Hypocreales</taxon>
        <taxon>Ophiocordycipitaceae</taxon>
        <taxon>Ophiocordyceps</taxon>
    </lineage>
</organism>
<dbReference type="GO" id="GO:0046854">
    <property type="term" value="P:phosphatidylinositol phosphate biosynthetic process"/>
    <property type="evidence" value="ECO:0007669"/>
    <property type="project" value="InterPro"/>
</dbReference>
<dbReference type="GO" id="GO:0043647">
    <property type="term" value="P:inositol phosphate metabolic process"/>
    <property type="evidence" value="ECO:0007669"/>
    <property type="project" value="UniProtKB-UniRule"/>
</dbReference>
<evidence type="ECO:0000256" key="2">
    <source>
        <dbReference type="ARBA" id="ARBA00009759"/>
    </source>
</evidence>
<keyword evidence="4 10" id="KW-0479">Metal-binding</keyword>
<dbReference type="GO" id="GO:0008441">
    <property type="term" value="F:3'(2'),5'-bisphosphate nucleotidase activity"/>
    <property type="evidence" value="ECO:0007669"/>
    <property type="project" value="UniProtKB-UniRule"/>
</dbReference>
<feature type="binding site" evidence="10">
    <location>
        <position position="131"/>
    </location>
    <ligand>
        <name>Mg(2+)</name>
        <dbReference type="ChEBI" id="CHEBI:18420"/>
        <label>1</label>
        <note>catalytic</note>
    </ligand>
</feature>
<dbReference type="InterPro" id="IPR006239">
    <property type="entry name" value="DPNP"/>
</dbReference>
<feature type="binding site" evidence="10">
    <location>
        <position position="287"/>
    </location>
    <ligand>
        <name>Mg(2+)</name>
        <dbReference type="ChEBI" id="CHEBI:18420"/>
        <label>1</label>
        <note>catalytic</note>
    </ligand>
</feature>
<dbReference type="InterPro" id="IPR020583">
    <property type="entry name" value="Inositol_monoP_metal-BS"/>
</dbReference>
<dbReference type="FunFam" id="3.40.190.80:FF:000003">
    <property type="entry name" value="PAP-specific phosphatase HAL2-like"/>
    <property type="match status" value="1"/>
</dbReference>
<evidence type="ECO:0000256" key="1">
    <source>
        <dbReference type="ARBA" id="ARBA00001946"/>
    </source>
</evidence>
<feature type="binding site" evidence="10">
    <location>
        <position position="134"/>
    </location>
    <ligand>
        <name>Mg(2+)</name>
        <dbReference type="ChEBI" id="CHEBI:18420"/>
        <label>1</label>
        <note>catalytic</note>
    </ligand>
</feature>
<evidence type="ECO:0000313" key="13">
    <source>
        <dbReference type="Proteomes" id="UP000224854"/>
    </source>
</evidence>
<dbReference type="InterPro" id="IPR000760">
    <property type="entry name" value="Inositol_monophosphatase-like"/>
</dbReference>
<keyword evidence="5 11" id="KW-0378">Hydrolase</keyword>
<sequence length="349" mass="37315">MPSPYAHEVRIAQLAVQRAVLLTRRVFAQEAKATLDKADRSPVTIGDFGAQVLIAAALRHNFPNDGVVAEEEGHELQRQAQLADKVWEAVRATHLTQHDDELGAVASRDDMLALLDHGRLRDAAPRVWTIDPIDGTKGFLRGGQYAVCLALLDCRDVKVAVLACPNLPVDNAVRLSDMTPAHPNGVLFSALKGHGAWSRPLTTGPLAPPTPIAMRHLSSLDAATFCESVEPAHSSHSHQAAIAHALAIQAPSVRMDSQAKYASIARGAADIYLRLPVSATYQEKIWDHAAGDLIVREAGGTVTDVHGKPLDFTAGHTLANNKGVVAAPAALHPAVLHAVQQVLHPTHKP</sequence>
<dbReference type="InterPro" id="IPR051090">
    <property type="entry name" value="Inositol_monoP_superfamily"/>
</dbReference>
<name>A0A2C5ZP21_9HYPO</name>
<dbReference type="PROSITE" id="PS00630">
    <property type="entry name" value="IMP_2"/>
    <property type="match status" value="1"/>
</dbReference>
<evidence type="ECO:0000256" key="5">
    <source>
        <dbReference type="ARBA" id="ARBA00022801"/>
    </source>
</evidence>
<feature type="binding site" evidence="10">
    <location>
        <position position="70"/>
    </location>
    <ligand>
        <name>Mg(2+)</name>
        <dbReference type="ChEBI" id="CHEBI:18420"/>
        <label>1</label>
        <note>catalytic</note>
    </ligand>
</feature>
<comment type="caution">
    <text evidence="12">The sequence shown here is derived from an EMBL/GenBank/DDBJ whole genome shotgun (WGS) entry which is preliminary data.</text>
</comment>
<evidence type="ECO:0000256" key="9">
    <source>
        <dbReference type="ARBA" id="ARBA00044484"/>
    </source>
</evidence>
<evidence type="ECO:0000256" key="6">
    <source>
        <dbReference type="ARBA" id="ARBA00022842"/>
    </source>
</evidence>
<dbReference type="NCBIfam" id="TIGR01330">
    <property type="entry name" value="bisphos_HAL2"/>
    <property type="match status" value="1"/>
</dbReference>
<comment type="catalytic activity">
    <reaction evidence="7">
        <text>adenosine 2',5'-bisphosphate + H2O = AMP + phosphate</text>
        <dbReference type="Rhea" id="RHEA:77643"/>
        <dbReference type="ChEBI" id="CHEBI:15377"/>
        <dbReference type="ChEBI" id="CHEBI:43474"/>
        <dbReference type="ChEBI" id="CHEBI:194156"/>
        <dbReference type="ChEBI" id="CHEBI:456215"/>
        <dbReference type="EC" id="3.1.3.7"/>
    </reaction>
    <physiologicalReaction direction="left-to-right" evidence="7">
        <dbReference type="Rhea" id="RHEA:77644"/>
    </physiologicalReaction>
</comment>
<dbReference type="EMBL" id="NJEU01000140">
    <property type="protein sequence ID" value="PHH81051.1"/>
    <property type="molecule type" value="Genomic_DNA"/>
</dbReference>
<dbReference type="Pfam" id="PF00459">
    <property type="entry name" value="Inositol_P"/>
    <property type="match status" value="1"/>
</dbReference>
<evidence type="ECO:0000256" key="10">
    <source>
        <dbReference type="PIRSR" id="PIRSR600760-2"/>
    </source>
</evidence>
<dbReference type="Proteomes" id="UP000224854">
    <property type="component" value="Unassembled WGS sequence"/>
</dbReference>
<comment type="function">
    <text evidence="11">Converts adenosine 3'-phosphate 5'-phosphosulfate (PAPS) to adenosine 5'-phosphosulfate (APS) and 3'(2')-phosphoadenosine 5'-phosphate (PAP) to AMP.</text>
</comment>
<dbReference type="Gene3D" id="3.30.540.10">
    <property type="entry name" value="Fructose-1,6-Bisphosphatase, subunit A, domain 1"/>
    <property type="match status" value="1"/>
</dbReference>
<keyword evidence="6 10" id="KW-0460">Magnesium</keyword>
<evidence type="ECO:0000256" key="4">
    <source>
        <dbReference type="ARBA" id="ARBA00022723"/>
    </source>
</evidence>
<evidence type="ECO:0000256" key="8">
    <source>
        <dbReference type="ARBA" id="ARBA00044479"/>
    </source>
</evidence>
<dbReference type="InterPro" id="IPR020550">
    <property type="entry name" value="Inositol_monophosphatase_CS"/>
</dbReference>
<comment type="cofactor">
    <cofactor evidence="1 10 11">
        <name>Mg(2+)</name>
        <dbReference type="ChEBI" id="CHEBI:18420"/>
    </cofactor>
</comment>
<comment type="catalytic activity">
    <reaction evidence="9">
        <text>3'-phosphoadenylyl sulfate + H2O = adenosine 5'-phosphosulfate + phosphate</text>
        <dbReference type="Rhea" id="RHEA:77639"/>
        <dbReference type="ChEBI" id="CHEBI:15377"/>
        <dbReference type="ChEBI" id="CHEBI:43474"/>
        <dbReference type="ChEBI" id="CHEBI:58243"/>
        <dbReference type="ChEBI" id="CHEBI:58339"/>
        <dbReference type="EC" id="3.1.3.7"/>
    </reaction>
    <physiologicalReaction direction="left-to-right" evidence="9">
        <dbReference type="Rhea" id="RHEA:77640"/>
    </physiologicalReaction>
</comment>
<evidence type="ECO:0000256" key="7">
    <source>
        <dbReference type="ARBA" id="ARBA00044466"/>
    </source>
</evidence>
<dbReference type="CDD" id="cd01517">
    <property type="entry name" value="PAP_phosphatase"/>
    <property type="match status" value="1"/>
</dbReference>
<gene>
    <name evidence="12" type="ORF">CDD82_1357</name>
</gene>
<feature type="binding site" evidence="10">
    <location>
        <position position="133"/>
    </location>
    <ligand>
        <name>Mg(2+)</name>
        <dbReference type="ChEBI" id="CHEBI:18420"/>
        <label>1</label>
        <note>catalytic</note>
    </ligand>
</feature>
<accession>A0A2C5ZP21</accession>